<dbReference type="Pfam" id="PF14907">
    <property type="entry name" value="NTP_transf_5"/>
    <property type="match status" value="1"/>
</dbReference>
<dbReference type="InterPro" id="IPR039498">
    <property type="entry name" value="NTP_transf_5"/>
</dbReference>
<evidence type="ECO:0000313" key="2">
    <source>
        <dbReference type="Proteomes" id="UP001172911"/>
    </source>
</evidence>
<accession>A0AAW7ZGX0</accession>
<comment type="caution">
    <text evidence="1">The sequence shown here is derived from an EMBL/GenBank/DDBJ whole genome shotgun (WGS) entry which is preliminary data.</text>
</comment>
<dbReference type="EMBL" id="JARPTC010000021">
    <property type="protein sequence ID" value="MDO7788444.1"/>
    <property type="molecule type" value="Genomic_DNA"/>
</dbReference>
<dbReference type="AlphaFoldDB" id="A0AAW7ZGX0"/>
<keyword evidence="2" id="KW-1185">Reference proteome</keyword>
<proteinExistence type="predicted"/>
<name>A0AAW7ZGX0_9FIRM</name>
<protein>
    <submittedName>
        <fullName evidence="1">Nucleotidyltransferase family protein</fullName>
    </submittedName>
</protein>
<evidence type="ECO:0000313" key="1">
    <source>
        <dbReference type="EMBL" id="MDO7788444.1"/>
    </source>
</evidence>
<sequence length="395" mass="47059">MHKNLFEEISLELWLILACVSERLDKAEHLLQWDINWDLLIDLSVHHRVYPIIYRSLKSLNKEAVPEHVLRLLKQKYKSNAMRTISMTGETIRILKQLESQGVSAFILKGLPLACRLYGDIAVRPSKDIDIFFPPNQLEKAINIIEREGYKRIEPDYPLVAGQLQRYLKYNHHFKYWQRDQNIHLELHWKLGNIGLEIPPQGTKINRIVVAGYPVAVFSNEEWLLYLIFHGAGHAWFRIRWLVDIAKFVQKGGIDWEKVVSLAKNMGILPLLHQTLILTNMLLSIPVPTNIEPSLAKDRYAWNLVRLTVPFLSNTDLEAQYTKRDWLYRRRYYELQFQIGWKNKINYIFHLFQPLRDDMRIISLPNKLYMVYYFIRPFSWFMRCIRDMWQHNKTS</sequence>
<organism evidence="1 2">
    <name type="scientific">Desulforamulus aquiferis</name>
    <dbReference type="NCBI Taxonomy" id="1397668"/>
    <lineage>
        <taxon>Bacteria</taxon>
        <taxon>Bacillati</taxon>
        <taxon>Bacillota</taxon>
        <taxon>Clostridia</taxon>
        <taxon>Eubacteriales</taxon>
        <taxon>Peptococcaceae</taxon>
        <taxon>Desulforamulus</taxon>
    </lineage>
</organism>
<dbReference type="Gene3D" id="3.30.460.40">
    <property type="match status" value="1"/>
</dbReference>
<reference evidence="1" key="1">
    <citation type="journal article" date="2023" name="J. Hazard. Mater.">
        <title>Anaerobic biodegradation of pyrene and benzo[a]pyrene by a new sulfate-reducing Desulforamulus aquiferis strain DSA.</title>
        <authorList>
            <person name="Zhang Z."/>
            <person name="Sun J."/>
            <person name="Gong X."/>
            <person name="Wang C."/>
            <person name="Wang H."/>
        </authorList>
    </citation>
    <scope>NUCLEOTIDE SEQUENCE</scope>
    <source>
        <strain evidence="1">DSA</strain>
    </source>
</reference>
<reference evidence="1" key="2">
    <citation type="submission" date="2023-03" db="EMBL/GenBank/DDBJ databases">
        <authorList>
            <person name="Zhang Z."/>
        </authorList>
    </citation>
    <scope>NUCLEOTIDE SEQUENCE</scope>
    <source>
        <strain evidence="1">DSA</strain>
    </source>
</reference>
<dbReference type="RefSeq" id="WP_304544387.1">
    <property type="nucleotide sequence ID" value="NZ_JARPTC010000021.1"/>
</dbReference>
<dbReference type="Proteomes" id="UP001172911">
    <property type="component" value="Unassembled WGS sequence"/>
</dbReference>
<gene>
    <name evidence="1" type="ORF">P6N53_14545</name>
</gene>